<feature type="region of interest" description="Disordered" evidence="10">
    <location>
        <begin position="1"/>
        <end position="23"/>
    </location>
</feature>
<dbReference type="GO" id="GO:0045493">
    <property type="term" value="P:xylan catabolic process"/>
    <property type="evidence" value="ECO:0007669"/>
    <property type="project" value="UniProtKB-KW"/>
</dbReference>
<dbReference type="SMART" id="SM00633">
    <property type="entry name" value="Glyco_10"/>
    <property type="match status" value="1"/>
</dbReference>
<dbReference type="Proteomes" id="UP000177141">
    <property type="component" value="Unassembled WGS sequence"/>
</dbReference>
<evidence type="ECO:0000256" key="9">
    <source>
        <dbReference type="ARBA" id="ARBA00023326"/>
    </source>
</evidence>
<comment type="caution">
    <text evidence="12">The sequence shown here is derived from an EMBL/GenBank/DDBJ whole genome shotgun (WGS) entry which is preliminary data.</text>
</comment>
<evidence type="ECO:0000259" key="11">
    <source>
        <dbReference type="SMART" id="SM00633"/>
    </source>
</evidence>
<dbReference type="InterPro" id="IPR006311">
    <property type="entry name" value="TAT_signal"/>
</dbReference>
<evidence type="ECO:0000313" key="12">
    <source>
        <dbReference type="EMBL" id="OGK47291.1"/>
    </source>
</evidence>
<keyword evidence="6" id="KW-0378">Hydrolase</keyword>
<evidence type="ECO:0000256" key="10">
    <source>
        <dbReference type="SAM" id="MobiDB-lite"/>
    </source>
</evidence>
<dbReference type="Pfam" id="PF00331">
    <property type="entry name" value="Glyco_hydro_10"/>
    <property type="match status" value="1"/>
</dbReference>
<accession>A0A1F7IV96</accession>
<proteinExistence type="inferred from homology"/>
<evidence type="ECO:0000256" key="1">
    <source>
        <dbReference type="ARBA" id="ARBA00000681"/>
    </source>
</evidence>
<dbReference type="SUPFAM" id="SSF51445">
    <property type="entry name" value="(Trans)glycosidases"/>
    <property type="match status" value="1"/>
</dbReference>
<dbReference type="InterPro" id="IPR001000">
    <property type="entry name" value="GH10_dom"/>
</dbReference>
<evidence type="ECO:0000256" key="3">
    <source>
        <dbReference type="ARBA" id="ARBA00012590"/>
    </source>
</evidence>
<evidence type="ECO:0000256" key="2">
    <source>
        <dbReference type="ARBA" id="ARBA00007495"/>
    </source>
</evidence>
<evidence type="ECO:0000313" key="13">
    <source>
        <dbReference type="Proteomes" id="UP000177141"/>
    </source>
</evidence>
<dbReference type="PROSITE" id="PS51318">
    <property type="entry name" value="TAT"/>
    <property type="match status" value="1"/>
</dbReference>
<dbReference type="GO" id="GO:0031176">
    <property type="term" value="F:endo-1,4-beta-xylanase activity"/>
    <property type="evidence" value="ECO:0007669"/>
    <property type="project" value="UniProtKB-EC"/>
</dbReference>
<dbReference type="PANTHER" id="PTHR31490:SF88">
    <property type="entry name" value="BETA-XYLANASE"/>
    <property type="match status" value="1"/>
</dbReference>
<keyword evidence="7" id="KW-0119">Carbohydrate metabolism</keyword>
<comment type="catalytic activity">
    <reaction evidence="1">
        <text>Endohydrolysis of (1-&gt;4)-beta-D-xylosidic linkages in xylans.</text>
        <dbReference type="EC" id="3.2.1.8"/>
    </reaction>
</comment>
<evidence type="ECO:0000256" key="8">
    <source>
        <dbReference type="ARBA" id="ARBA00023295"/>
    </source>
</evidence>
<reference evidence="12 13" key="1">
    <citation type="journal article" date="2016" name="Nat. Commun.">
        <title>Thousands of microbial genomes shed light on interconnected biogeochemical processes in an aquifer system.</title>
        <authorList>
            <person name="Anantharaman K."/>
            <person name="Brown C.T."/>
            <person name="Hug L.A."/>
            <person name="Sharon I."/>
            <person name="Castelle C.J."/>
            <person name="Probst A.J."/>
            <person name="Thomas B.C."/>
            <person name="Singh A."/>
            <person name="Wilkins M.J."/>
            <person name="Karaoz U."/>
            <person name="Brodie E.L."/>
            <person name="Williams K.H."/>
            <person name="Hubbard S.S."/>
            <person name="Banfield J.F."/>
        </authorList>
    </citation>
    <scope>NUCLEOTIDE SEQUENCE [LARGE SCALE GENOMIC DNA]</scope>
</reference>
<protein>
    <recommendedName>
        <fullName evidence="3">endo-1,4-beta-xylanase</fullName>
        <ecNumber evidence="3">3.2.1.8</ecNumber>
    </recommendedName>
</protein>
<dbReference type="InterPro" id="IPR017853">
    <property type="entry name" value="GH"/>
</dbReference>
<evidence type="ECO:0000256" key="7">
    <source>
        <dbReference type="ARBA" id="ARBA00023277"/>
    </source>
</evidence>
<keyword evidence="8" id="KW-0326">Glycosidase</keyword>
<comment type="similarity">
    <text evidence="2">Belongs to the glycosyl hydrolase 10 (cellulase F) family.</text>
</comment>
<keyword evidence="4" id="KW-0858">Xylan degradation</keyword>
<dbReference type="Gene3D" id="3.20.20.80">
    <property type="entry name" value="Glycosidases"/>
    <property type="match status" value="1"/>
</dbReference>
<dbReference type="EMBL" id="MGAL01000034">
    <property type="protein sequence ID" value="OGK47291.1"/>
    <property type="molecule type" value="Genomic_DNA"/>
</dbReference>
<dbReference type="EC" id="3.2.1.8" evidence="3"/>
<dbReference type="AlphaFoldDB" id="A0A1F7IV96"/>
<feature type="domain" description="GH10" evidence="11">
    <location>
        <begin position="568"/>
        <end position="838"/>
    </location>
</feature>
<evidence type="ECO:0000256" key="6">
    <source>
        <dbReference type="ARBA" id="ARBA00022801"/>
    </source>
</evidence>
<dbReference type="InterPro" id="IPR044846">
    <property type="entry name" value="GH10"/>
</dbReference>
<keyword evidence="5" id="KW-0732">Signal</keyword>
<gene>
    <name evidence="12" type="ORF">A3A93_05895</name>
</gene>
<name>A0A1F7IV96_9BACT</name>
<evidence type="ECO:0000256" key="4">
    <source>
        <dbReference type="ARBA" id="ARBA00022651"/>
    </source>
</evidence>
<evidence type="ECO:0000256" key="5">
    <source>
        <dbReference type="ARBA" id="ARBA00022729"/>
    </source>
</evidence>
<dbReference type="PANTHER" id="PTHR31490">
    <property type="entry name" value="GLYCOSYL HYDROLASE"/>
    <property type="match status" value="1"/>
</dbReference>
<dbReference type="STRING" id="1802061.A3A93_05895"/>
<sequence>MAEILSPRPEPNPTGKSTQQGPILSRRGFLRLAGATATGFALAALAQDGAQGSTATQEIEPAASGFGNLPIVEGEVLDLNPYINKTLLRFIEDINVRDQPEATGRARKTPIGSVLRVDTRDVEGRNGDPNTWAGGEIVDDGKNIIPKAIAENPNDATINDWVATNIEGRTVFITDPNEVPDRLKPTYVTEPKGLPVAFTEYPIDSLVELFSRGVGGEETLAEAWNKPIKEGKPIFDESPLDAWQRAITMTAFYGLDAEEQSTQNINICSLVGGTSVCNFYRRVDKTTGDIDIICRFLNPQDKKRPEIFTITRFSNDEAGIKVKGVGFVTPEGLGTMYGQEAEDMAGAITAVAGKGTSELAGEINKLLKTKVCLPSLESENQFAPKIPPPSQEEKVQLISTGTTPADDWRYYREGNNYFAALDGQEADGEEVVVEKRLYLPNVAQGGEWLELPDSAILKANINVFASSLGVDAKAVEDNIRFSSITDKHGSVLAIALYGNVPLLIGNINSGENIKWETATIGKMADIKGKMTRLAGNVHMISRYINAIKDFNGYSLPDGHWEDPNYSVAFRPSSDRFNFSVYDKELKRLKAEGIEDIQFYHIIWGLQYALPAWLINGDFTSQEYRTLATDHIKEVMEHYAGQINKYVVVNEAWGNPWDTKSRFWQDKLGDPSQWVLEMFRTAYQTDPNAKLILNDFGIEIPGTRWWNGEKEPKFFRIVKQIHDEGMPVEAGFQLHLHLSDFSDPTKFKQLIENYRTQLKKYISAGIKVNITEFDLSPEGVDLNMQPELKAKITKSILEASFEEGVEDFTFFGTPGEKNQPMFDSFQNPTPSYFAANTAIYNS</sequence>
<organism evidence="12 13">
    <name type="scientific">Candidatus Roizmanbacteria bacterium RIFCSPLOWO2_01_FULL_38_12</name>
    <dbReference type="NCBI Taxonomy" id="1802061"/>
    <lineage>
        <taxon>Bacteria</taxon>
        <taxon>Candidatus Roizmaniibacteriota</taxon>
    </lineage>
</organism>
<keyword evidence="9" id="KW-0624">Polysaccharide degradation</keyword>